<protein>
    <recommendedName>
        <fullName evidence="15">Minor capsid protein L2</fullName>
    </recommendedName>
</protein>
<evidence type="ECO:0000256" key="7">
    <source>
        <dbReference type="ARBA" id="ARBA00022844"/>
    </source>
</evidence>
<reference evidence="16" key="1">
    <citation type="journal article" date="2018" name="Nat. Med.">
        <title>Expanded skin virome in DOCK8-deficient patients.</title>
        <authorList>
            <consortium name="NISC Comparative Sequencing Program"/>
            <person name="Tirosh O."/>
            <person name="Conlan S."/>
            <person name="Deming C."/>
            <person name="Lee-Lin S.Q."/>
            <person name="Huang X."/>
            <person name="Su H.C."/>
            <person name="Freeman A.F."/>
            <person name="Segre J.A."/>
            <person name="Kong H.H."/>
        </authorList>
    </citation>
    <scope>NUCLEOTIDE SEQUENCE</scope>
    <source>
        <strain evidence="16">HPV-mSK_191</strain>
    </source>
</reference>
<evidence type="ECO:0000256" key="4">
    <source>
        <dbReference type="ARBA" id="ARBA00022562"/>
    </source>
</evidence>
<keyword evidence="14 15" id="KW-1160">Virus entry into host cell</keyword>
<evidence type="ECO:0000256" key="2">
    <source>
        <dbReference type="ARBA" id="ARBA00022553"/>
    </source>
</evidence>
<evidence type="ECO:0000256" key="10">
    <source>
        <dbReference type="ARBA" id="ARBA00023046"/>
    </source>
</evidence>
<feature type="disulfide bond" evidence="15">
    <location>
        <begin position="19"/>
        <end position="25"/>
    </location>
</feature>
<organism evidence="16">
    <name type="scientific">Human papillomavirus</name>
    <dbReference type="NCBI Taxonomy" id="10566"/>
    <lineage>
        <taxon>Viruses</taxon>
        <taxon>Monodnaviria</taxon>
        <taxon>Shotokuvirae</taxon>
        <taxon>Cossaviricota</taxon>
        <taxon>Papovaviricetes</taxon>
        <taxon>Zurhausenvirales</taxon>
        <taxon>Papillomaviridae</taxon>
    </lineage>
</organism>
<evidence type="ECO:0000256" key="3">
    <source>
        <dbReference type="ARBA" id="ARBA00022561"/>
    </source>
</evidence>
<keyword evidence="7 15" id="KW-0946">Virion</keyword>
<keyword evidence="9 15" id="KW-1177">Microtubular inwards viral transport</keyword>
<evidence type="ECO:0000256" key="8">
    <source>
        <dbReference type="ARBA" id="ARBA00022921"/>
    </source>
</evidence>
<comment type="caution">
    <text evidence="15">Lacks conserved residue(s) required for the propagation of feature annotation.</text>
</comment>
<evidence type="ECO:0000256" key="15">
    <source>
        <dbReference type="HAMAP-Rule" id="MF_04003"/>
    </source>
</evidence>
<keyword evidence="4 15" id="KW-1048">Host nucleus</keyword>
<dbReference type="GO" id="GO:0046718">
    <property type="term" value="P:symbiont entry into host cell"/>
    <property type="evidence" value="ECO:0007669"/>
    <property type="project" value="UniProtKB-KW"/>
</dbReference>
<evidence type="ECO:0000256" key="9">
    <source>
        <dbReference type="ARBA" id="ARBA00022952"/>
    </source>
</evidence>
<comment type="PTM">
    <text evidence="15">Highly phosphorylated.</text>
</comment>
<evidence type="ECO:0000256" key="11">
    <source>
        <dbReference type="ARBA" id="ARBA00023120"/>
    </source>
</evidence>
<dbReference type="GO" id="GO:0043657">
    <property type="term" value="C:host cell"/>
    <property type="evidence" value="ECO:0007669"/>
    <property type="project" value="GOC"/>
</dbReference>
<dbReference type="GO" id="GO:0075732">
    <property type="term" value="P:viral penetration into host nucleus"/>
    <property type="evidence" value="ECO:0007669"/>
    <property type="project" value="UniProtKB-KW"/>
</dbReference>
<dbReference type="EMBL" id="MH777333">
    <property type="protein sequence ID" value="AYA94457.1"/>
    <property type="molecule type" value="Genomic_DNA"/>
</dbReference>
<dbReference type="GO" id="GO:0075521">
    <property type="term" value="P:microtubule-dependent intracellular transport of viral material towards nucleus"/>
    <property type="evidence" value="ECO:0007669"/>
    <property type="project" value="UniProtKB-UniRule"/>
</dbReference>
<comment type="function">
    <text evidence="15">Minor protein of the capsid that localizes along the inner surface of the virion, within the central cavities beneath the L1 pentamers. Plays a role in capsid stabilization through interaction with the major capsid protein L1. Once the virion enters the host cell, L2 escorts the genomic DNA into the nucleus by promoting escape from the endosomal compartments and traffic through the host Golgi network. Mechanistically, the C-terminus of L2 possesses a cell-penetrating peptide that protudes from the host endosome, interacts with host cytoplasmic retromer cargo and thereby mediates the capsid delivery to the host trans-Golgi network. Plays a role through its interaction with host dynein in the intracellular microtubule-dependent transport of viral capsid toward the nucleus. Mediates the viral genome import into the nucleus through binding to host importins. Once within the nucleus, L2 localizes viral genomes to host PML bodies in order to activate early gene expression for establishment of infection. Later on, promotes late gene expression by interacting with the viral E2 protein and by inhibiting its transcriptional activation functions. During virion assembly, encapsidates the genome by direct interaction with the viral DNA.</text>
</comment>
<dbReference type="GO" id="GO:0042025">
    <property type="term" value="C:host cell nucleus"/>
    <property type="evidence" value="ECO:0007669"/>
    <property type="project" value="UniProtKB-SubCell"/>
</dbReference>
<evidence type="ECO:0000256" key="14">
    <source>
        <dbReference type="ARBA" id="ARBA00023296"/>
    </source>
</evidence>
<evidence type="ECO:0000256" key="13">
    <source>
        <dbReference type="ARBA" id="ARBA00023157"/>
    </source>
</evidence>
<dbReference type="GO" id="GO:0005198">
    <property type="term" value="F:structural molecule activity"/>
    <property type="evidence" value="ECO:0007669"/>
    <property type="project" value="UniProtKB-UniRule"/>
</dbReference>
<keyword evidence="13 15" id="KW-1015">Disulfide bond</keyword>
<evidence type="ECO:0000256" key="12">
    <source>
        <dbReference type="ARBA" id="ARBA00023125"/>
    </source>
</evidence>
<keyword evidence="5 15" id="KW-0945">Host-virus interaction</keyword>
<comment type="subcellular location">
    <subcellularLocation>
        <location evidence="15">Virion</location>
    </subcellularLocation>
    <subcellularLocation>
        <location evidence="15">Host nucleus</location>
    </subcellularLocation>
</comment>
<keyword evidence="1 15" id="KW-1163">Viral penetration into host nucleus</keyword>
<evidence type="ECO:0000256" key="1">
    <source>
        <dbReference type="ARBA" id="ARBA00022524"/>
    </source>
</evidence>
<keyword evidence="12 15" id="KW-0238">DNA-binding</keyword>
<evidence type="ECO:0000256" key="6">
    <source>
        <dbReference type="ARBA" id="ARBA00022812"/>
    </source>
</evidence>
<keyword evidence="11 15" id="KW-1176">Cytoplasmic inwards viral transport</keyword>
<dbReference type="HAMAP" id="MF_04003">
    <property type="entry name" value="PPV_L2"/>
    <property type="match status" value="1"/>
</dbReference>
<dbReference type="GO" id="GO:0019028">
    <property type="term" value="C:viral capsid"/>
    <property type="evidence" value="ECO:0007669"/>
    <property type="project" value="UniProtKB-UniRule"/>
</dbReference>
<comment type="subunit">
    <text evidence="15">Interacts with major capsid protein L1. Interacts with E2; this interaction inhibits E2 transcriptional activity but not the DNA replication function E2. Interacts with host HSPA8; this interaction is required for L2 nuclear translocation. Interacts with host importins KPNB2 and KPNB3. Forms a complex with importin alpha2-beta1 heterodimers via interaction with the importin alpha2 adapter. Interacts with host DYNLT1; this interaction is essential for virus intracellular transport during entry. Interacts (via C-terminus) with host retromer subunits VPS35 AND VPS29.</text>
</comment>
<dbReference type="InterPro" id="IPR000784">
    <property type="entry name" value="Late_L2"/>
</dbReference>
<evidence type="ECO:0000313" key="16">
    <source>
        <dbReference type="EMBL" id="AYA94457.1"/>
    </source>
</evidence>
<comment type="similarity">
    <text evidence="15">Belongs to the papillomaviridae L2 protein family.</text>
</comment>
<name>A0A385PK85_9PAPI</name>
<dbReference type="Pfam" id="PF00513">
    <property type="entry name" value="Late_protein_L2"/>
    <property type="match status" value="1"/>
</dbReference>
<accession>A0A385PK85</accession>
<dbReference type="GO" id="GO:0003677">
    <property type="term" value="F:DNA binding"/>
    <property type="evidence" value="ECO:0007669"/>
    <property type="project" value="UniProtKB-UniRule"/>
</dbReference>
<keyword evidence="2 15" id="KW-0597">Phosphoprotein</keyword>
<evidence type="ECO:0000256" key="5">
    <source>
        <dbReference type="ARBA" id="ARBA00022581"/>
    </source>
</evidence>
<keyword evidence="6" id="KW-1040">Host Golgi apparatus</keyword>
<keyword evidence="10" id="KW-1039">Host endosome</keyword>
<gene>
    <name evidence="15" type="primary">L2</name>
</gene>
<keyword evidence="3 15" id="KW-0167">Capsid protein</keyword>
<sequence length="510" mass="56126">MERLSRRKRASESDLYKSCALGADCIPDVKNKVEGNTLADFLLKIFGSVIYLGNLGIGTGRGSGGQYGYTPFGGTRPTTSTTPVRPSIPTELVPTGDIVPVTAFDSAIVPLTDGVPETGLIDTPGVSPGLPTDSITVTTTIDPISEVTGIGEHPSVIYTSDSVAQLDVQLQPPPPKRILLDPSIYNTETPVFTHASHVDPDYNVFVDSQLLGEHIGQPEEIEMSILNSRAEFEIDEGPVRSTPLSTRLINRTRDLYHRFVEQVPAQREVVLSRPSDTFEFGNPAFEPEVTDVFEKEVQQIARTAGSDQLQDVTRLGDIRYTESPLGTVRVSRLGQRSGMITRSGLQIGKRVHFYYDVSPITPVTDVIELRTFGEYSHEFSIIDELTDSSFINPFEMPIEGSLQFSDDMLVDTLNEEFTNSHVVLTATDTEGDTFDTPTLPPGIGTKVFTDDYGKSLIISHPNPTDLPVIHMESPLIPIEPPLGIYVNYFDYDLHPSLLLRKRKSPVLFTL</sequence>
<proteinExistence type="inferred from homology"/>
<keyword evidence="8 15" id="KW-0426">Late protein</keyword>